<dbReference type="Pfam" id="PF13621">
    <property type="entry name" value="Cupin_8"/>
    <property type="match status" value="1"/>
</dbReference>
<dbReference type="AlphaFoldDB" id="A0AAD7XK09"/>
<feature type="domain" description="Cupin-like" evidence="1">
    <location>
        <begin position="298"/>
        <end position="364"/>
    </location>
</feature>
<dbReference type="Gene3D" id="2.60.120.650">
    <property type="entry name" value="Cupin"/>
    <property type="match status" value="1"/>
</dbReference>
<evidence type="ECO:0000259" key="1">
    <source>
        <dbReference type="Pfam" id="PF13621"/>
    </source>
</evidence>
<reference evidence="2" key="1">
    <citation type="submission" date="2023-01" db="EMBL/GenBank/DDBJ databases">
        <title>Metagenome sequencing of chrysophaentin producing Chrysophaeum taylorii.</title>
        <authorList>
            <person name="Davison J."/>
            <person name="Bewley C."/>
        </authorList>
    </citation>
    <scope>NUCLEOTIDE SEQUENCE</scope>
    <source>
        <strain evidence="2">NIES-1699</strain>
    </source>
</reference>
<protein>
    <recommendedName>
        <fullName evidence="1">Cupin-like domain-containing protein</fullName>
    </recommendedName>
</protein>
<name>A0AAD7XK09_9STRA</name>
<dbReference type="SUPFAM" id="SSF51197">
    <property type="entry name" value="Clavaminate synthase-like"/>
    <property type="match status" value="1"/>
</dbReference>
<dbReference type="PANTHER" id="PTHR12461">
    <property type="entry name" value="HYPOXIA-INDUCIBLE FACTOR 1 ALPHA INHIBITOR-RELATED"/>
    <property type="match status" value="1"/>
</dbReference>
<organism evidence="2 3">
    <name type="scientific">Chrysophaeum taylorii</name>
    <dbReference type="NCBI Taxonomy" id="2483200"/>
    <lineage>
        <taxon>Eukaryota</taxon>
        <taxon>Sar</taxon>
        <taxon>Stramenopiles</taxon>
        <taxon>Ochrophyta</taxon>
        <taxon>Pelagophyceae</taxon>
        <taxon>Pelagomonadales</taxon>
        <taxon>Pelagomonadaceae</taxon>
        <taxon>Chrysophaeum</taxon>
    </lineage>
</organism>
<dbReference type="EMBL" id="JAQMWT010000316">
    <property type="protein sequence ID" value="KAJ8605369.1"/>
    <property type="molecule type" value="Genomic_DNA"/>
</dbReference>
<proteinExistence type="predicted"/>
<keyword evidence="3" id="KW-1185">Reference proteome</keyword>
<dbReference type="PANTHER" id="PTHR12461:SF105">
    <property type="entry name" value="HYPOXIA-INDUCIBLE FACTOR 1-ALPHA INHIBITOR"/>
    <property type="match status" value="1"/>
</dbReference>
<sequence>MFGCSNSNHKQVSARAREELRPRRRVLRELLIASGKGGRGHRWRALSRLERPEAIAVLRDLGVNRVAVRELVETSWISNDPRRADARARLDAERCRWQQELDAADAEYRAELAAAEWAEHFFLSLVRSELAFSDEPVDVALVSDAVIARREASRLYHVLRSTEAFDRLTYWDSVPEPLEGAYGAAALVLWARSDSLAQRALDVAAIITLKRKRLNTAVHAALGTKAADWCDVVTLEAVPHTPAFVGVAFDAWPAATRWTSLATALGDYAHRYVPVENNANSQCLLTIGHLIAAPWACYLAQHRLFDQIPDLKAFVGLIKLHRDDDPIVAAWVGRHASTPPHADPRHNVVVQILGTKRWRLWPPGADPYADHPAFAFDLKPLQALFVPKRWLHAVDAPTHEDTFALSFWSTLDHDDKPIPPTPCDLRP</sequence>
<comment type="caution">
    <text evidence="2">The sequence shown here is derived from an EMBL/GenBank/DDBJ whole genome shotgun (WGS) entry which is preliminary data.</text>
</comment>
<evidence type="ECO:0000313" key="3">
    <source>
        <dbReference type="Proteomes" id="UP001230188"/>
    </source>
</evidence>
<evidence type="ECO:0000313" key="2">
    <source>
        <dbReference type="EMBL" id="KAJ8605369.1"/>
    </source>
</evidence>
<dbReference type="InterPro" id="IPR041667">
    <property type="entry name" value="Cupin_8"/>
</dbReference>
<accession>A0AAD7XK09</accession>
<dbReference type="Proteomes" id="UP001230188">
    <property type="component" value="Unassembled WGS sequence"/>
</dbReference>
<gene>
    <name evidence="2" type="ORF">CTAYLR_002371</name>
</gene>